<organism evidence="2 3">
    <name type="scientific">Sparassis crispa</name>
    <dbReference type="NCBI Taxonomy" id="139825"/>
    <lineage>
        <taxon>Eukaryota</taxon>
        <taxon>Fungi</taxon>
        <taxon>Dikarya</taxon>
        <taxon>Basidiomycota</taxon>
        <taxon>Agaricomycotina</taxon>
        <taxon>Agaricomycetes</taxon>
        <taxon>Polyporales</taxon>
        <taxon>Sparassidaceae</taxon>
        <taxon>Sparassis</taxon>
    </lineage>
</organism>
<dbReference type="Proteomes" id="UP000287166">
    <property type="component" value="Unassembled WGS sequence"/>
</dbReference>
<dbReference type="OrthoDB" id="2799639at2759"/>
<name>A0A401GMJ6_9APHY</name>
<comment type="caution">
    <text evidence="2">The sequence shown here is derived from an EMBL/GenBank/DDBJ whole genome shotgun (WGS) entry which is preliminary data.</text>
</comment>
<feature type="compositionally biased region" description="Polar residues" evidence="1">
    <location>
        <begin position="53"/>
        <end position="65"/>
    </location>
</feature>
<proteinExistence type="predicted"/>
<feature type="compositionally biased region" description="Polar residues" evidence="1">
    <location>
        <begin position="405"/>
        <end position="427"/>
    </location>
</feature>
<feature type="compositionally biased region" description="Low complexity" evidence="1">
    <location>
        <begin position="120"/>
        <end position="149"/>
    </location>
</feature>
<protein>
    <submittedName>
        <fullName evidence="2">Uncharacterized protein</fullName>
    </submittedName>
</protein>
<feature type="region of interest" description="Disordered" evidence="1">
    <location>
        <begin position="46"/>
        <end position="68"/>
    </location>
</feature>
<gene>
    <name evidence="2" type="ORF">SCP_0504830</name>
</gene>
<sequence>MPGHTFHLSDREIALLLATLAPAALPPELQNFRNALQTYWSAVGAAGDAGGPSRSSSLPAPQLFSSMPVGMDEQGATVLDVAWVPPSSSIPPSGPGESAVEAKRKAETPPGSAKKPRFVASSSSSTNSSSTASSGSTANSSSTIDSAAAPTPRPQTVDNFITELAGCLAASASGIPYWATTCLSTFSSRAEVVHESLSSIVPLCSLRSGSRGFKEWFLNMVHMMQLTAKCESIMQQTGKSLLRIHREDLNSNAGSSKPTYSTFKRWHWLGSRYSAVAAGGSIYILVLIVGSNLRNHIIEMEEDVLQQVINVLRSPEKNDPAGKIVIDQIIPAVARLYVLRPLKLSCMFSIAILAQAELRWNASCTDLEASDKFFSAIASSKFTLASRASSAWEACRTEPDLPKTVESTEQTKSTSENASGRAASTSPPGWKIDDTFALPDVEGFKSDIFDLDLEFAPGSPTELIHGATEESSQVETNEIVASIEGSEEVDVNESV</sequence>
<evidence type="ECO:0000313" key="3">
    <source>
        <dbReference type="Proteomes" id="UP000287166"/>
    </source>
</evidence>
<dbReference type="RefSeq" id="XP_027614348.1">
    <property type="nucleotide sequence ID" value="XM_027758547.1"/>
</dbReference>
<evidence type="ECO:0000313" key="2">
    <source>
        <dbReference type="EMBL" id="GBE83435.1"/>
    </source>
</evidence>
<feature type="region of interest" description="Disordered" evidence="1">
    <location>
        <begin position="398"/>
        <end position="430"/>
    </location>
</feature>
<dbReference type="EMBL" id="BFAD01000005">
    <property type="protein sequence ID" value="GBE83435.1"/>
    <property type="molecule type" value="Genomic_DNA"/>
</dbReference>
<keyword evidence="3" id="KW-1185">Reference proteome</keyword>
<evidence type="ECO:0000256" key="1">
    <source>
        <dbReference type="SAM" id="MobiDB-lite"/>
    </source>
</evidence>
<dbReference type="InParanoid" id="A0A401GMJ6"/>
<dbReference type="GeneID" id="38780352"/>
<dbReference type="STRING" id="139825.A0A401GMJ6"/>
<dbReference type="AlphaFoldDB" id="A0A401GMJ6"/>
<reference evidence="2 3" key="1">
    <citation type="journal article" date="2018" name="Sci. Rep.">
        <title>Genome sequence of the cauliflower mushroom Sparassis crispa (Hanabiratake) and its association with beneficial usage.</title>
        <authorList>
            <person name="Kiyama R."/>
            <person name="Furutani Y."/>
            <person name="Kawaguchi K."/>
            <person name="Nakanishi T."/>
        </authorList>
    </citation>
    <scope>NUCLEOTIDE SEQUENCE [LARGE SCALE GENOMIC DNA]</scope>
</reference>
<accession>A0A401GMJ6</accession>
<feature type="region of interest" description="Disordered" evidence="1">
    <location>
        <begin position="83"/>
        <end position="154"/>
    </location>
</feature>